<comment type="similarity">
    <text evidence="2">Belongs to the TonB family.</text>
</comment>
<name>A0A7J4ZRJ1_9BACT</name>
<reference evidence="12 13" key="1">
    <citation type="submission" date="2019-09" db="EMBL/GenBank/DDBJ databases">
        <title>Geobacter sp. Red96, a novel strain isolated from paddy soil.</title>
        <authorList>
            <person name="Xu Z."/>
            <person name="Masuda Y."/>
            <person name="Itoh H."/>
            <person name="Senoo K."/>
        </authorList>
    </citation>
    <scope>NUCLEOTIDE SEQUENCE [LARGE SCALE GENOMIC DNA]</scope>
    <source>
        <strain evidence="12 13">Red96</strain>
    </source>
</reference>
<evidence type="ECO:0000313" key="13">
    <source>
        <dbReference type="Proteomes" id="UP000420562"/>
    </source>
</evidence>
<keyword evidence="7" id="KW-0653">Protein transport</keyword>
<gene>
    <name evidence="12" type="ORF">F6V25_08340</name>
</gene>
<evidence type="ECO:0000256" key="1">
    <source>
        <dbReference type="ARBA" id="ARBA00004383"/>
    </source>
</evidence>
<comment type="caution">
    <text evidence="12">The sequence shown here is derived from an EMBL/GenBank/DDBJ whole genome shotgun (WGS) entry which is preliminary data.</text>
</comment>
<dbReference type="GO" id="GO:0005886">
    <property type="term" value="C:plasma membrane"/>
    <property type="evidence" value="ECO:0007669"/>
    <property type="project" value="UniProtKB-SubCell"/>
</dbReference>
<dbReference type="EMBL" id="VZQZ01000004">
    <property type="protein sequence ID" value="KAB0665716.1"/>
    <property type="molecule type" value="Genomic_DNA"/>
</dbReference>
<evidence type="ECO:0000256" key="2">
    <source>
        <dbReference type="ARBA" id="ARBA00006555"/>
    </source>
</evidence>
<keyword evidence="13" id="KW-1185">Reference proteome</keyword>
<dbReference type="SUPFAM" id="SSF74653">
    <property type="entry name" value="TolA/TonB C-terminal domain"/>
    <property type="match status" value="1"/>
</dbReference>
<comment type="subcellular location">
    <subcellularLocation>
        <location evidence="1">Cell inner membrane</location>
        <topology evidence="1">Single-pass membrane protein</topology>
        <orientation evidence="1">Periplasmic side</orientation>
    </subcellularLocation>
</comment>
<keyword evidence="5" id="KW-0997">Cell inner membrane</keyword>
<evidence type="ECO:0000256" key="9">
    <source>
        <dbReference type="ARBA" id="ARBA00023136"/>
    </source>
</evidence>
<keyword evidence="3" id="KW-0813">Transport</keyword>
<evidence type="ECO:0000259" key="11">
    <source>
        <dbReference type="PROSITE" id="PS52015"/>
    </source>
</evidence>
<dbReference type="Pfam" id="PF03544">
    <property type="entry name" value="TonB_C"/>
    <property type="match status" value="1"/>
</dbReference>
<dbReference type="NCBIfam" id="TIGR01352">
    <property type="entry name" value="tonB_Cterm"/>
    <property type="match status" value="1"/>
</dbReference>
<evidence type="ECO:0000256" key="4">
    <source>
        <dbReference type="ARBA" id="ARBA00022475"/>
    </source>
</evidence>
<dbReference type="Proteomes" id="UP000420562">
    <property type="component" value="Unassembled WGS sequence"/>
</dbReference>
<dbReference type="PANTHER" id="PTHR33446">
    <property type="entry name" value="PROTEIN TONB-RELATED"/>
    <property type="match status" value="1"/>
</dbReference>
<evidence type="ECO:0000256" key="7">
    <source>
        <dbReference type="ARBA" id="ARBA00022927"/>
    </source>
</evidence>
<evidence type="ECO:0000256" key="5">
    <source>
        <dbReference type="ARBA" id="ARBA00022519"/>
    </source>
</evidence>
<dbReference type="GO" id="GO:0055085">
    <property type="term" value="P:transmembrane transport"/>
    <property type="evidence" value="ECO:0007669"/>
    <property type="project" value="InterPro"/>
</dbReference>
<dbReference type="GO" id="GO:0015031">
    <property type="term" value="P:protein transport"/>
    <property type="evidence" value="ECO:0007669"/>
    <property type="project" value="UniProtKB-KW"/>
</dbReference>
<dbReference type="InterPro" id="IPR037682">
    <property type="entry name" value="TonB_C"/>
</dbReference>
<organism evidence="12 13">
    <name type="scientific">Oryzomonas japonica</name>
    <dbReference type="NCBI Taxonomy" id="2603858"/>
    <lineage>
        <taxon>Bacteria</taxon>
        <taxon>Pseudomonadati</taxon>
        <taxon>Thermodesulfobacteriota</taxon>
        <taxon>Desulfuromonadia</taxon>
        <taxon>Geobacterales</taxon>
        <taxon>Geobacteraceae</taxon>
        <taxon>Oryzomonas</taxon>
    </lineage>
</organism>
<sequence>MTAKGLGTCLIGSLLLHLALGILATRRPPGTPAAVRAVEVFAVEPSDSRLPRTGASKPAHSGNAPQRPGPETDREQPRPPVVKPAAFHDDRSAGAKVPMAAAPPVPPAPRAVSVGIPVGIPAGPLPARPPGEKPGGAPPGPTGQEPAAGRVMALGDVGAPRFIHREAPLYPLIARRLGKEGRVVVRLSLDAQGRVQGIETVEANGFGFAEAASAAIRKSSFAPAVKNGRGVSSQVLVPVRFVLHEGE</sequence>
<dbReference type="AlphaFoldDB" id="A0A7J4ZRJ1"/>
<feature type="region of interest" description="Disordered" evidence="10">
    <location>
        <begin position="122"/>
        <end position="147"/>
    </location>
</feature>
<feature type="region of interest" description="Disordered" evidence="10">
    <location>
        <begin position="46"/>
        <end position="86"/>
    </location>
</feature>
<proteinExistence type="inferred from homology"/>
<dbReference type="InterPro" id="IPR006260">
    <property type="entry name" value="TonB/TolA_C"/>
</dbReference>
<keyword evidence="9" id="KW-0472">Membrane</keyword>
<evidence type="ECO:0000256" key="3">
    <source>
        <dbReference type="ARBA" id="ARBA00022448"/>
    </source>
</evidence>
<dbReference type="PROSITE" id="PS52015">
    <property type="entry name" value="TONB_CTD"/>
    <property type="match status" value="1"/>
</dbReference>
<dbReference type="InterPro" id="IPR051045">
    <property type="entry name" value="TonB-dependent_transducer"/>
</dbReference>
<evidence type="ECO:0000256" key="10">
    <source>
        <dbReference type="SAM" id="MobiDB-lite"/>
    </source>
</evidence>
<keyword evidence="4" id="KW-1003">Cell membrane</keyword>
<keyword evidence="8" id="KW-1133">Transmembrane helix</keyword>
<dbReference type="Gene3D" id="3.30.1150.10">
    <property type="match status" value="1"/>
</dbReference>
<evidence type="ECO:0000313" key="12">
    <source>
        <dbReference type="EMBL" id="KAB0665716.1"/>
    </source>
</evidence>
<dbReference type="PANTHER" id="PTHR33446:SF14">
    <property type="entry name" value="PROTEIN TONB"/>
    <property type="match status" value="1"/>
</dbReference>
<feature type="domain" description="TonB C-terminal" evidence="11">
    <location>
        <begin position="155"/>
        <end position="247"/>
    </location>
</feature>
<evidence type="ECO:0000256" key="6">
    <source>
        <dbReference type="ARBA" id="ARBA00022692"/>
    </source>
</evidence>
<accession>A0A7J4ZRJ1</accession>
<keyword evidence="6" id="KW-0812">Transmembrane</keyword>
<evidence type="ECO:0000256" key="8">
    <source>
        <dbReference type="ARBA" id="ARBA00022989"/>
    </source>
</evidence>
<protein>
    <submittedName>
        <fullName evidence="12">Energy transducer TonB</fullName>
    </submittedName>
</protein>